<dbReference type="PRINTS" id="PR00385">
    <property type="entry name" value="P450"/>
</dbReference>
<dbReference type="SUPFAM" id="SSF48264">
    <property type="entry name" value="Cytochrome P450"/>
    <property type="match status" value="1"/>
</dbReference>
<protein>
    <recommendedName>
        <fullName evidence="17">Cytochrome P450</fullName>
    </recommendedName>
</protein>
<name>A0AAV1Y4Q4_LUPLU</name>
<feature type="signal peptide" evidence="14">
    <location>
        <begin position="1"/>
        <end position="19"/>
    </location>
</feature>
<dbReference type="InterPro" id="IPR001128">
    <property type="entry name" value="Cyt_P450"/>
</dbReference>
<dbReference type="PANTHER" id="PTHR24298:SF800">
    <property type="entry name" value="CYTOCHROME P450 89A2-RELATED"/>
    <property type="match status" value="1"/>
</dbReference>
<dbReference type="FunFam" id="1.10.630.10:FF:000012">
    <property type="entry name" value="Cytochrome P450 family protein"/>
    <property type="match status" value="1"/>
</dbReference>
<comment type="similarity">
    <text evidence="3 13">Belongs to the cytochrome P450 family.</text>
</comment>
<evidence type="ECO:0000256" key="2">
    <source>
        <dbReference type="ARBA" id="ARBA00004167"/>
    </source>
</evidence>
<evidence type="ECO:0000256" key="3">
    <source>
        <dbReference type="ARBA" id="ARBA00010617"/>
    </source>
</evidence>
<comment type="caution">
    <text evidence="15">The sequence shown here is derived from an EMBL/GenBank/DDBJ whole genome shotgun (WGS) entry which is preliminary data.</text>
</comment>
<dbReference type="InterPro" id="IPR002401">
    <property type="entry name" value="Cyt_P450_E_grp-I"/>
</dbReference>
<dbReference type="GO" id="GO:0016020">
    <property type="term" value="C:membrane"/>
    <property type="evidence" value="ECO:0007669"/>
    <property type="project" value="UniProtKB-SubCell"/>
</dbReference>
<evidence type="ECO:0000256" key="9">
    <source>
        <dbReference type="ARBA" id="ARBA00023004"/>
    </source>
</evidence>
<dbReference type="Proteomes" id="UP001497480">
    <property type="component" value="Unassembled WGS sequence"/>
</dbReference>
<feature type="chain" id="PRO_5043852959" description="Cytochrome P450" evidence="14">
    <location>
        <begin position="20"/>
        <end position="519"/>
    </location>
</feature>
<dbReference type="PROSITE" id="PS00086">
    <property type="entry name" value="CYTOCHROME_P450"/>
    <property type="match status" value="1"/>
</dbReference>
<keyword evidence="4 12" id="KW-0349">Heme</keyword>
<dbReference type="EMBL" id="CAXHTB010000021">
    <property type="protein sequence ID" value="CAL0328078.1"/>
    <property type="molecule type" value="Genomic_DNA"/>
</dbReference>
<dbReference type="GO" id="GO:0005506">
    <property type="term" value="F:iron ion binding"/>
    <property type="evidence" value="ECO:0007669"/>
    <property type="project" value="InterPro"/>
</dbReference>
<dbReference type="InterPro" id="IPR051103">
    <property type="entry name" value="Plant_metabolite_P450s"/>
</dbReference>
<evidence type="ECO:0000256" key="11">
    <source>
        <dbReference type="ARBA" id="ARBA00023136"/>
    </source>
</evidence>
<dbReference type="Gene3D" id="1.10.630.10">
    <property type="entry name" value="Cytochrome P450"/>
    <property type="match status" value="1"/>
</dbReference>
<evidence type="ECO:0008006" key="17">
    <source>
        <dbReference type="Google" id="ProtNLM"/>
    </source>
</evidence>
<dbReference type="InterPro" id="IPR017972">
    <property type="entry name" value="Cyt_P450_CS"/>
</dbReference>
<comment type="cofactor">
    <cofactor evidence="1 12">
        <name>heme</name>
        <dbReference type="ChEBI" id="CHEBI:30413"/>
    </cofactor>
</comment>
<keyword evidence="9 12" id="KW-0408">Iron</keyword>
<dbReference type="CDD" id="cd11075">
    <property type="entry name" value="CYP77_89"/>
    <property type="match status" value="1"/>
</dbReference>
<dbReference type="GO" id="GO:0016709">
    <property type="term" value="F:oxidoreductase activity, acting on paired donors, with incorporation or reduction of molecular oxygen, NAD(P)H as one donor, and incorporation of one atom of oxygen"/>
    <property type="evidence" value="ECO:0007669"/>
    <property type="project" value="TreeGrafter"/>
</dbReference>
<evidence type="ECO:0000256" key="14">
    <source>
        <dbReference type="SAM" id="SignalP"/>
    </source>
</evidence>
<dbReference type="InterPro" id="IPR036396">
    <property type="entry name" value="Cyt_P450_sf"/>
</dbReference>
<keyword evidence="14" id="KW-0732">Signal</keyword>
<keyword evidence="10 13" id="KW-0503">Monooxygenase</keyword>
<evidence type="ECO:0000256" key="6">
    <source>
        <dbReference type="ARBA" id="ARBA00022723"/>
    </source>
</evidence>
<dbReference type="AlphaFoldDB" id="A0AAV1Y4Q4"/>
<keyword evidence="7" id="KW-1133">Transmembrane helix</keyword>
<evidence type="ECO:0000256" key="1">
    <source>
        <dbReference type="ARBA" id="ARBA00001971"/>
    </source>
</evidence>
<dbReference type="PANTHER" id="PTHR24298">
    <property type="entry name" value="FLAVONOID 3'-MONOOXYGENASE-RELATED"/>
    <property type="match status" value="1"/>
</dbReference>
<dbReference type="PRINTS" id="PR00463">
    <property type="entry name" value="EP450I"/>
</dbReference>
<accession>A0AAV1Y4Q4</accession>
<organism evidence="15 16">
    <name type="scientific">Lupinus luteus</name>
    <name type="common">European yellow lupine</name>
    <dbReference type="NCBI Taxonomy" id="3873"/>
    <lineage>
        <taxon>Eukaryota</taxon>
        <taxon>Viridiplantae</taxon>
        <taxon>Streptophyta</taxon>
        <taxon>Embryophyta</taxon>
        <taxon>Tracheophyta</taxon>
        <taxon>Spermatophyta</taxon>
        <taxon>Magnoliopsida</taxon>
        <taxon>eudicotyledons</taxon>
        <taxon>Gunneridae</taxon>
        <taxon>Pentapetalae</taxon>
        <taxon>rosids</taxon>
        <taxon>fabids</taxon>
        <taxon>Fabales</taxon>
        <taxon>Fabaceae</taxon>
        <taxon>Papilionoideae</taxon>
        <taxon>50 kb inversion clade</taxon>
        <taxon>genistoids sensu lato</taxon>
        <taxon>core genistoids</taxon>
        <taxon>Genisteae</taxon>
        <taxon>Lupinus</taxon>
    </lineage>
</organism>
<reference evidence="15 16" key="1">
    <citation type="submission" date="2024-03" db="EMBL/GenBank/DDBJ databases">
        <authorList>
            <person name="Martinez-Hernandez J."/>
        </authorList>
    </citation>
    <scope>NUCLEOTIDE SEQUENCE [LARGE SCALE GENOMIC DNA]</scope>
</reference>
<keyword evidence="8 13" id="KW-0560">Oxidoreductase</keyword>
<evidence type="ECO:0000256" key="13">
    <source>
        <dbReference type="RuleBase" id="RU000461"/>
    </source>
</evidence>
<evidence type="ECO:0000256" key="5">
    <source>
        <dbReference type="ARBA" id="ARBA00022692"/>
    </source>
</evidence>
<dbReference type="GO" id="GO:0020037">
    <property type="term" value="F:heme binding"/>
    <property type="evidence" value="ECO:0007669"/>
    <property type="project" value="InterPro"/>
</dbReference>
<feature type="binding site" description="axial binding residue" evidence="12">
    <location>
        <position position="464"/>
    </location>
    <ligand>
        <name>heme</name>
        <dbReference type="ChEBI" id="CHEBI:30413"/>
    </ligand>
    <ligandPart>
        <name>Fe</name>
        <dbReference type="ChEBI" id="CHEBI:18248"/>
    </ligandPart>
</feature>
<evidence type="ECO:0000256" key="4">
    <source>
        <dbReference type="ARBA" id="ARBA00022617"/>
    </source>
</evidence>
<evidence type="ECO:0000313" key="16">
    <source>
        <dbReference type="Proteomes" id="UP001497480"/>
    </source>
</evidence>
<gene>
    <name evidence="15" type="ORF">LLUT_LOCUS29138</name>
</gene>
<sequence>MATWFVILVSLVLVFLIRALFCRLQSSTKSKITNPLPPGPPFIPIITPIKWLMKSFLELENILKTVHAQYGPMVALRIGSRPAIFIADRHIAHQALIQNGTLFADRPSSVPINKIISCNEHNISFASYGPVWRVLRRNLATEMLHPARVRSFTPTRKYVLQVLFNRLRLDAKSNDSIVVKDHLQFAIFSLLVFMCFGQRVDDDKLKDINRVQRGLFLRSGRYNVLNFWPKVTKFLFQKRWEEFLKLHKDHEDVFVPLIRERKKVKEAGLLNNSDNPVGYVDTLLDLKLAEEGQRNLNEAEIVTLCAEFLLAGSVSTFTMMQWIMANLVKYQHVQQRLVEEIGKLMALKGIDKNEKQVINEQDLEKLPYLKAVVLEALRRHPPVHFVLTHAVSEDVVLNGYLVPKKGTVNFMVAEIARDSKVWEDPLGFKPERFLNEDGSELLPFDITGTTEIKMMPFGVGRRICPGYNLALLHLEYFVANLVWNFDWKIPKGGDVDFSEKQEFTITMKNPLQAHISERR</sequence>
<keyword evidence="5" id="KW-0812">Transmembrane</keyword>
<keyword evidence="6 12" id="KW-0479">Metal-binding</keyword>
<keyword evidence="16" id="KW-1185">Reference proteome</keyword>
<keyword evidence="11" id="KW-0472">Membrane</keyword>
<evidence type="ECO:0000256" key="8">
    <source>
        <dbReference type="ARBA" id="ARBA00023002"/>
    </source>
</evidence>
<evidence type="ECO:0000256" key="12">
    <source>
        <dbReference type="PIRSR" id="PIRSR602401-1"/>
    </source>
</evidence>
<proteinExistence type="inferred from homology"/>
<evidence type="ECO:0000256" key="10">
    <source>
        <dbReference type="ARBA" id="ARBA00023033"/>
    </source>
</evidence>
<evidence type="ECO:0000313" key="15">
    <source>
        <dbReference type="EMBL" id="CAL0328078.1"/>
    </source>
</evidence>
<comment type="subcellular location">
    <subcellularLocation>
        <location evidence="2">Membrane</location>
        <topology evidence="2">Single-pass membrane protein</topology>
    </subcellularLocation>
</comment>
<dbReference type="Pfam" id="PF00067">
    <property type="entry name" value="p450"/>
    <property type="match status" value="1"/>
</dbReference>
<evidence type="ECO:0000256" key="7">
    <source>
        <dbReference type="ARBA" id="ARBA00022989"/>
    </source>
</evidence>